<protein>
    <recommendedName>
        <fullName evidence="3">Head decoration protein</fullName>
    </recommendedName>
</protein>
<dbReference type="AlphaFoldDB" id="A0A1G6IKA3"/>
<organism evidence="1 2">
    <name type="scientific">Bradyrhizobium brasilense</name>
    <dbReference type="NCBI Taxonomy" id="1419277"/>
    <lineage>
        <taxon>Bacteria</taxon>
        <taxon>Pseudomonadati</taxon>
        <taxon>Pseudomonadota</taxon>
        <taxon>Alphaproteobacteria</taxon>
        <taxon>Hyphomicrobiales</taxon>
        <taxon>Nitrobacteraceae</taxon>
        <taxon>Bradyrhizobium</taxon>
    </lineage>
</organism>
<reference evidence="1 2" key="1">
    <citation type="submission" date="2016-10" db="EMBL/GenBank/DDBJ databases">
        <authorList>
            <person name="de Groot N.N."/>
        </authorList>
    </citation>
    <scope>NUCLEOTIDE SEQUENCE [LARGE SCALE GENOMIC DNA]</scope>
    <source>
        <strain evidence="1 2">R5</strain>
    </source>
</reference>
<evidence type="ECO:0000313" key="2">
    <source>
        <dbReference type="Proteomes" id="UP000199245"/>
    </source>
</evidence>
<name>A0A1G6IKA3_9BRAD</name>
<evidence type="ECO:0000313" key="1">
    <source>
        <dbReference type="EMBL" id="SDC06843.1"/>
    </source>
</evidence>
<dbReference type="EMBL" id="FMZW01000001">
    <property type="protein sequence ID" value="SDC06843.1"/>
    <property type="molecule type" value="Genomic_DNA"/>
</dbReference>
<proteinExistence type="predicted"/>
<evidence type="ECO:0008006" key="3">
    <source>
        <dbReference type="Google" id="ProtNLM"/>
    </source>
</evidence>
<gene>
    <name evidence="1" type="ORF">SAMN05216337_1001174</name>
</gene>
<dbReference type="RefSeq" id="WP_092077633.1">
    <property type="nucleotide sequence ID" value="NZ_FMZW01000001.1"/>
</dbReference>
<dbReference type="Proteomes" id="UP000199245">
    <property type="component" value="Unassembled WGS sequence"/>
</dbReference>
<sequence>MSAESNTQNVKVGIEQGAQRMFVKNGGTLDIEAGGVFSLGGTPFKMARGQATTVTAADTIATGLATVAAVVVSLESDPGDDPFMVSAQIGDQAGSPVAGSIIIKTWKNTGGTDPTPLAATTFAKKVNWIAFGS</sequence>
<accession>A0A1G6IKA3</accession>